<name>A0ABQ3J0Q0_9PSEU</name>
<comment type="caution">
    <text evidence="2">The sequence shown here is derived from an EMBL/GenBank/DDBJ whole genome shotgun (WGS) entry which is preliminary data.</text>
</comment>
<reference evidence="3" key="1">
    <citation type="journal article" date="2019" name="Int. J. Syst. Evol. Microbiol.">
        <title>The Global Catalogue of Microorganisms (GCM) 10K type strain sequencing project: providing services to taxonomists for standard genome sequencing and annotation.</title>
        <authorList>
            <consortium name="The Broad Institute Genomics Platform"/>
            <consortium name="The Broad Institute Genome Sequencing Center for Infectious Disease"/>
            <person name="Wu L."/>
            <person name="Ma J."/>
        </authorList>
    </citation>
    <scope>NUCLEOTIDE SEQUENCE [LARGE SCALE GENOMIC DNA]</scope>
    <source>
        <strain evidence="3">CGMCC 4.7677</strain>
    </source>
</reference>
<accession>A0ABQ3J0Q0</accession>
<gene>
    <name evidence="2" type="ORF">GCM10017786_34770</name>
</gene>
<keyword evidence="1" id="KW-1133">Transmembrane helix</keyword>
<protein>
    <submittedName>
        <fullName evidence="2">Uncharacterized protein</fullName>
    </submittedName>
</protein>
<dbReference type="EMBL" id="BNAU01000003">
    <property type="protein sequence ID" value="GHE98846.1"/>
    <property type="molecule type" value="Genomic_DNA"/>
</dbReference>
<keyword evidence="1" id="KW-0812">Transmembrane</keyword>
<organism evidence="2 3">
    <name type="scientific">Amycolatopsis deserti</name>
    <dbReference type="NCBI Taxonomy" id="185696"/>
    <lineage>
        <taxon>Bacteria</taxon>
        <taxon>Bacillati</taxon>
        <taxon>Actinomycetota</taxon>
        <taxon>Actinomycetes</taxon>
        <taxon>Pseudonocardiales</taxon>
        <taxon>Pseudonocardiaceae</taxon>
        <taxon>Amycolatopsis</taxon>
    </lineage>
</organism>
<keyword evidence="3" id="KW-1185">Reference proteome</keyword>
<feature type="transmembrane region" description="Helical" evidence="1">
    <location>
        <begin position="26"/>
        <end position="47"/>
    </location>
</feature>
<evidence type="ECO:0000313" key="3">
    <source>
        <dbReference type="Proteomes" id="UP000605897"/>
    </source>
</evidence>
<evidence type="ECO:0000313" key="2">
    <source>
        <dbReference type="EMBL" id="GHE98846.1"/>
    </source>
</evidence>
<keyword evidence="1" id="KW-0472">Membrane</keyword>
<dbReference type="Proteomes" id="UP000605897">
    <property type="component" value="Unassembled WGS sequence"/>
</dbReference>
<evidence type="ECO:0000256" key="1">
    <source>
        <dbReference type="SAM" id="Phobius"/>
    </source>
</evidence>
<sequence>MGEDEDAPEDELKYLPALWRWTYESYWRLALSVALVMVVAYLGRVGFEYLEGNPRPWTGGSFVTAVVFGLVSAVAAWWGHPLRRRG</sequence>
<proteinExistence type="predicted"/>
<feature type="transmembrane region" description="Helical" evidence="1">
    <location>
        <begin position="59"/>
        <end position="79"/>
    </location>
</feature>
<dbReference type="RefSeq" id="WP_191245559.1">
    <property type="nucleotide sequence ID" value="NZ_BNAU01000003.1"/>
</dbReference>